<dbReference type="Gene3D" id="1.10.220.150">
    <property type="entry name" value="Arf GTPase activating protein"/>
    <property type="match status" value="1"/>
</dbReference>
<dbReference type="PROSITE" id="PS50211">
    <property type="entry name" value="DENN"/>
    <property type="match status" value="1"/>
</dbReference>
<keyword evidence="1" id="KW-0863">Zinc-finger</keyword>
<dbReference type="SMART" id="SM00801">
    <property type="entry name" value="dDENN"/>
    <property type="match status" value="1"/>
</dbReference>
<feature type="compositionally biased region" description="Low complexity" evidence="2">
    <location>
        <begin position="181"/>
        <end position="195"/>
    </location>
</feature>
<dbReference type="InterPro" id="IPR021881">
    <property type="entry name" value="NACK_C"/>
</dbReference>
<dbReference type="InterPro" id="IPR005112">
    <property type="entry name" value="dDENN_dom"/>
</dbReference>
<dbReference type="InterPro" id="IPR051696">
    <property type="entry name" value="DENN_Domain_GEFs"/>
</dbReference>
<feature type="compositionally biased region" description="Basic and acidic residues" evidence="2">
    <location>
        <begin position="156"/>
        <end position="169"/>
    </location>
</feature>
<dbReference type="InterPro" id="IPR038508">
    <property type="entry name" value="ArfGAP_dom_sf"/>
</dbReference>
<reference evidence="5" key="1">
    <citation type="submission" date="2019-03" db="EMBL/GenBank/DDBJ databases">
        <title>Long read genome sequence of the mycoparasitic Pythium oligandrum ATCC 38472 isolated from sugarbeet rhizosphere.</title>
        <authorList>
            <person name="Gaulin E."/>
        </authorList>
    </citation>
    <scope>NUCLEOTIDE SEQUENCE</scope>
    <source>
        <strain evidence="5">ATCC 38472_TT</strain>
    </source>
</reference>
<dbReference type="Pfam" id="PF03456">
    <property type="entry name" value="uDENN"/>
    <property type="match status" value="1"/>
</dbReference>
<dbReference type="OrthoDB" id="6019893at2759"/>
<dbReference type="PANTHER" id="PTHR12296">
    <property type="entry name" value="DENN DOMAIN-CONTAINING PROTEIN 4"/>
    <property type="match status" value="1"/>
</dbReference>
<accession>A0A8K1CDD8</accession>
<proteinExistence type="predicted"/>
<name>A0A8K1CDD8_PYTOL</name>
<dbReference type="InterPro" id="IPR037278">
    <property type="entry name" value="ARFGAP/RecO"/>
</dbReference>
<dbReference type="InterPro" id="IPR001164">
    <property type="entry name" value="ArfGAP_dom"/>
</dbReference>
<dbReference type="SMART" id="SM00015">
    <property type="entry name" value="IQ"/>
    <property type="match status" value="3"/>
</dbReference>
<evidence type="ECO:0000256" key="2">
    <source>
        <dbReference type="SAM" id="MobiDB-lite"/>
    </source>
</evidence>
<dbReference type="SMART" id="SM00800">
    <property type="entry name" value="uDENN"/>
    <property type="match status" value="1"/>
</dbReference>
<feature type="region of interest" description="Disordered" evidence="2">
    <location>
        <begin position="663"/>
        <end position="708"/>
    </location>
</feature>
<evidence type="ECO:0000313" key="5">
    <source>
        <dbReference type="EMBL" id="TMW60548.1"/>
    </source>
</evidence>
<feature type="domain" description="Arf-GAP" evidence="3">
    <location>
        <begin position="21"/>
        <end position="150"/>
    </location>
</feature>
<dbReference type="SMART" id="SM00105">
    <property type="entry name" value="ArfGap"/>
    <property type="match status" value="1"/>
</dbReference>
<organism evidence="5 6">
    <name type="scientific">Pythium oligandrum</name>
    <name type="common">Mycoparasitic fungus</name>
    <dbReference type="NCBI Taxonomy" id="41045"/>
    <lineage>
        <taxon>Eukaryota</taxon>
        <taxon>Sar</taxon>
        <taxon>Stramenopiles</taxon>
        <taxon>Oomycota</taxon>
        <taxon>Peronosporomycetes</taxon>
        <taxon>Pythiales</taxon>
        <taxon>Pythiaceae</taxon>
        <taxon>Pythium</taxon>
    </lineage>
</organism>
<dbReference type="Pfam" id="PF03455">
    <property type="entry name" value="dDENN"/>
    <property type="match status" value="1"/>
</dbReference>
<dbReference type="Gene3D" id="1.20.5.190">
    <property type="match status" value="2"/>
</dbReference>
<keyword evidence="1" id="KW-0479">Metal-binding</keyword>
<gene>
    <name evidence="5" type="ORF">Poli38472_000590</name>
</gene>
<evidence type="ECO:0000313" key="6">
    <source>
        <dbReference type="Proteomes" id="UP000794436"/>
    </source>
</evidence>
<dbReference type="PANTHER" id="PTHR12296:SF21">
    <property type="entry name" value="DENN DOMAIN-CONTAINING PROTEIN 3"/>
    <property type="match status" value="1"/>
</dbReference>
<dbReference type="SUPFAM" id="SSF52540">
    <property type="entry name" value="P-loop containing nucleoside triphosphate hydrolases"/>
    <property type="match status" value="1"/>
</dbReference>
<dbReference type="InterPro" id="IPR043153">
    <property type="entry name" value="DENN_C"/>
</dbReference>
<dbReference type="InterPro" id="IPR005113">
    <property type="entry name" value="uDENN_dom"/>
</dbReference>
<dbReference type="Pfam" id="PF01412">
    <property type="entry name" value="ArfGap"/>
    <property type="match status" value="1"/>
</dbReference>
<dbReference type="EMBL" id="SPLM01000108">
    <property type="protein sequence ID" value="TMW60548.1"/>
    <property type="molecule type" value="Genomic_DNA"/>
</dbReference>
<keyword evidence="6" id="KW-1185">Reference proteome</keyword>
<evidence type="ECO:0000259" key="3">
    <source>
        <dbReference type="PROSITE" id="PS50115"/>
    </source>
</evidence>
<dbReference type="Proteomes" id="UP000794436">
    <property type="component" value="Unassembled WGS sequence"/>
</dbReference>
<dbReference type="PRINTS" id="PR00405">
    <property type="entry name" value="REVINTRACTNG"/>
</dbReference>
<dbReference type="InterPro" id="IPR037516">
    <property type="entry name" value="Tripartite_DENN"/>
</dbReference>
<dbReference type="InterPro" id="IPR027417">
    <property type="entry name" value="P-loop_NTPase"/>
</dbReference>
<evidence type="ECO:0000256" key="1">
    <source>
        <dbReference type="PROSITE-ProRule" id="PRU00288"/>
    </source>
</evidence>
<dbReference type="GO" id="GO:0005096">
    <property type="term" value="F:GTPase activator activity"/>
    <property type="evidence" value="ECO:0007669"/>
    <property type="project" value="InterPro"/>
</dbReference>
<dbReference type="PROSITE" id="PS50096">
    <property type="entry name" value="IQ"/>
    <property type="match status" value="4"/>
</dbReference>
<feature type="domain" description="UDENN" evidence="4">
    <location>
        <begin position="243"/>
        <end position="813"/>
    </location>
</feature>
<feature type="region of interest" description="Disordered" evidence="2">
    <location>
        <begin position="141"/>
        <end position="223"/>
    </location>
</feature>
<feature type="compositionally biased region" description="Low complexity" evidence="2">
    <location>
        <begin position="668"/>
        <end position="708"/>
    </location>
</feature>
<dbReference type="InterPro" id="IPR000048">
    <property type="entry name" value="IQ_motif_EF-hand-BS"/>
</dbReference>
<dbReference type="GO" id="GO:0031410">
    <property type="term" value="C:cytoplasmic vesicle"/>
    <property type="evidence" value="ECO:0007669"/>
    <property type="project" value="TreeGrafter"/>
</dbReference>
<dbReference type="CDD" id="cd08204">
    <property type="entry name" value="ArfGap"/>
    <property type="match status" value="1"/>
</dbReference>
<dbReference type="SMART" id="SM00799">
    <property type="entry name" value="DENN"/>
    <property type="match status" value="1"/>
</dbReference>
<dbReference type="Gene3D" id="3.40.50.11500">
    <property type="match status" value="1"/>
</dbReference>
<dbReference type="PROSITE" id="PS50115">
    <property type="entry name" value="ARFGAP"/>
    <property type="match status" value="1"/>
</dbReference>
<dbReference type="Gene3D" id="3.30.450.200">
    <property type="match status" value="1"/>
</dbReference>
<dbReference type="GO" id="GO:0008270">
    <property type="term" value="F:zinc ion binding"/>
    <property type="evidence" value="ECO:0007669"/>
    <property type="project" value="UniProtKB-KW"/>
</dbReference>
<dbReference type="GO" id="GO:0032483">
    <property type="term" value="P:regulation of Rab protein signal transduction"/>
    <property type="evidence" value="ECO:0007669"/>
    <property type="project" value="TreeGrafter"/>
</dbReference>
<dbReference type="SUPFAM" id="SSF57863">
    <property type="entry name" value="ArfGap/RecO-like zinc finger"/>
    <property type="match status" value="1"/>
</dbReference>
<protein>
    <submittedName>
        <fullName evidence="5">Uncharacterized protein</fullName>
    </submittedName>
</protein>
<dbReference type="Pfam" id="PF11995">
    <property type="entry name" value="DUF3490"/>
    <property type="match status" value="2"/>
</dbReference>
<comment type="caution">
    <text evidence="5">The sequence shown here is derived from an EMBL/GenBank/DDBJ whole genome shotgun (WGS) entry which is preliminary data.</text>
</comment>
<dbReference type="InterPro" id="IPR001194">
    <property type="entry name" value="cDENN_dom"/>
</dbReference>
<keyword evidence="1" id="KW-0862">Zinc</keyword>
<evidence type="ECO:0000259" key="4">
    <source>
        <dbReference type="PROSITE" id="PS50211"/>
    </source>
</evidence>
<dbReference type="Pfam" id="PF02141">
    <property type="entry name" value="DENN"/>
    <property type="match status" value="1"/>
</dbReference>
<sequence length="1350" mass="152661">MFGIRSRASVTTAGNVQAAQRKVQEIYQSTPENQCCADCTSRLNDSVWASTSVGAFLCIHCAGAHRKLGVQVSRVKSLLLDAWTDEDVPAMKGGNKRVYELYAKHIDKWIAVDASYALQPNSEVGPREQFIRAKYEDMRFTRMPPSPSAQNMPIVTEEKDQDTPEHPEDSFGLSSSANAGSPTASTVSSASSRSPTQHRENQQRSPVQKPIKNGGNQDKAKSRNVIEVTKRFTNYFVVLGRGALVTDQSLEKTKGPTDLQFTPTVLDSYPEQFDDSPVPSLLAQFAFPEGYALAQSYLPPTSFSFVLTNVSGVKIYACALKFYEELHPLEVVSLLAPYYRQFKRSQSGVPNKSTDNNNNQASEMPKWVQDISGSMSNSPGPVFCPKCIVVTSHYPYFSAFRQFLQQVYRITLSEAPMPIERYITNFVSEVPLPPRGQIQVQLTLPDRNLVISRPPHNELPLVDFSFRPLFQALDVNNVLQLFTCAVLEYKIVLCSKHIALLTPVAEAILSVLLPFSWQGAYIPVLPSSLLDVIDAPVPFLVGMHADCMKQAASQTSGVVFVDLDHNRVIPAVDEDGRTLPIPKLPEREGAKLRVKLSEYGNIFDPFTTGLSKIDLAFPNEEHLEPIGNFASESGHTVPLVKSISESNITESAGSIYSMGKIMRGRKPSGAQSSSTASSSSNSPSLVSSPVLRNSSQASPSRLSSSSSSTFCGVVPLDGMGGLSDSRYNEMENFSTEGIRKAFLRFFVTLLKKYAGYLTASAAHGYKPTDSLFDGETFVRENCDAASRSFVTQLIATQMFDRFIEDRVLNPHLPEVLFFDQSINQKLNRSLTIGKKKYDCTFLDDKSDDIRETFIAPPPSNIGLPDDGTVYRYKSFPRLKKALFGNVRAPRELFTSREQSKISPVDFHHRIFTMSRCLKGSTATWEATRRLIIHLQTQYRMYSARKKYLGLKKAAVIIQRWTIAHLKGKADRQRYLELRGAAVVCQKNVRMILARKSYRVQRDALDKLQHFVHGYIQFSRYQRAKRGIRRLQAQWRSSFHKRSYKNLKHQIIRVQSRARGFLSRKRTMRWKEDLFEGYRRKIFDLWEQCNVPLLHRSKFWLTFNRPDFFNLGVFSEEERRLQAYFRDTHAAHDAYEYSIQTQLVSANNKKNGVKKALRSMIKPKNGQSDGRKSIGDVAGIRIEEERQHLYEILKKQTSVTVRTAFYKQFGIAVDSKKKKRRLANLVWTTYGEAATSAEIVVTVSCSSDRHHPLPAQIDRHKQIRIRDDLTFTVNAALKSIRYASHPESSLMQPKERELIELQHQVRMLAAQNHRLTGELMASQREMSRLQMELQLQQQPQLRKVTSERSIA</sequence>